<gene>
    <name evidence="1" type="ORF">HDA35_003574</name>
</gene>
<dbReference type="Pfam" id="PF08843">
    <property type="entry name" value="AbiEii"/>
    <property type="match status" value="1"/>
</dbReference>
<reference evidence="1 2" key="1">
    <citation type="submission" date="2020-07" db="EMBL/GenBank/DDBJ databases">
        <title>Sequencing the genomes of 1000 actinobacteria strains.</title>
        <authorList>
            <person name="Klenk H.-P."/>
        </authorList>
    </citation>
    <scope>NUCLEOTIDE SEQUENCE [LARGE SCALE GENOMIC DNA]</scope>
    <source>
        <strain evidence="1 2">DSM 43814</strain>
    </source>
</reference>
<dbReference type="InterPro" id="IPR014942">
    <property type="entry name" value="AbiEii"/>
</dbReference>
<organism evidence="1 2">
    <name type="scientific">Micromonospora purpureochromogenes</name>
    <dbReference type="NCBI Taxonomy" id="47872"/>
    <lineage>
        <taxon>Bacteria</taxon>
        <taxon>Bacillati</taxon>
        <taxon>Actinomycetota</taxon>
        <taxon>Actinomycetes</taxon>
        <taxon>Micromonosporales</taxon>
        <taxon>Micromonosporaceae</taxon>
        <taxon>Micromonospora</taxon>
    </lineage>
</organism>
<evidence type="ECO:0000313" key="2">
    <source>
        <dbReference type="Proteomes" id="UP000631553"/>
    </source>
</evidence>
<sequence length="324" mass="35909">MTRDLFRERINAFEETMRAKPAGAEGFPSTYQPVTRGPGVRQRGAFDPALQHFPHGYVAGEPDFADPATGARWRAARRTAMHHVLASIAGSACGEHLVLRGSVLMRAWFGDQAREPGDLDFVVTPASMAMEGTEGRDLVDGIVNAVRRFPPAGGVRVDADEVSTAEIWTYERVPGRRLVFPWYAPDLPPGTVQLDAVFNEELPESPADVPVPVADGAEPVLVRAVSPQLSLVWKLLWLATDCYPQGKDLYDATLLAEFTTVPWHRVTEALIPELGDRAGEFTPDSVRHFRPDWDNFRDQYPGFGDAGEEWERRLEAALRRSYAG</sequence>
<name>A0ABX2RNX6_9ACTN</name>
<dbReference type="Proteomes" id="UP000631553">
    <property type="component" value="Unassembled WGS sequence"/>
</dbReference>
<evidence type="ECO:0000313" key="1">
    <source>
        <dbReference type="EMBL" id="NYF57743.1"/>
    </source>
</evidence>
<accession>A0ABX2RNX6</accession>
<dbReference type="RefSeq" id="WP_257028345.1">
    <property type="nucleotide sequence ID" value="NZ_JACCCQ010000001.1"/>
</dbReference>
<protein>
    <recommendedName>
        <fullName evidence="3">Nucleotidyl transferase AbiEii toxin, Type IV TA system</fullName>
    </recommendedName>
</protein>
<comment type="caution">
    <text evidence="1">The sequence shown here is derived from an EMBL/GenBank/DDBJ whole genome shotgun (WGS) entry which is preliminary data.</text>
</comment>
<keyword evidence="2" id="KW-1185">Reference proteome</keyword>
<evidence type="ECO:0008006" key="3">
    <source>
        <dbReference type="Google" id="ProtNLM"/>
    </source>
</evidence>
<proteinExistence type="predicted"/>
<dbReference type="EMBL" id="JACCCQ010000001">
    <property type="protein sequence ID" value="NYF57743.1"/>
    <property type="molecule type" value="Genomic_DNA"/>
</dbReference>